<dbReference type="EMBL" id="MU853760">
    <property type="protein sequence ID" value="KAK3944230.1"/>
    <property type="molecule type" value="Genomic_DNA"/>
</dbReference>
<dbReference type="Proteomes" id="UP001303473">
    <property type="component" value="Unassembled WGS sequence"/>
</dbReference>
<proteinExistence type="predicted"/>
<organism evidence="1 2">
    <name type="scientific">Diplogelasinospora grovesii</name>
    <dbReference type="NCBI Taxonomy" id="303347"/>
    <lineage>
        <taxon>Eukaryota</taxon>
        <taxon>Fungi</taxon>
        <taxon>Dikarya</taxon>
        <taxon>Ascomycota</taxon>
        <taxon>Pezizomycotina</taxon>
        <taxon>Sordariomycetes</taxon>
        <taxon>Sordariomycetidae</taxon>
        <taxon>Sordariales</taxon>
        <taxon>Diplogelasinosporaceae</taxon>
        <taxon>Diplogelasinospora</taxon>
    </lineage>
</organism>
<name>A0AAN6NEB7_9PEZI</name>
<protein>
    <submittedName>
        <fullName evidence="1">Uncharacterized protein</fullName>
    </submittedName>
</protein>
<accession>A0AAN6NEB7</accession>
<dbReference type="AlphaFoldDB" id="A0AAN6NEB7"/>
<comment type="caution">
    <text evidence="1">The sequence shown here is derived from an EMBL/GenBank/DDBJ whole genome shotgun (WGS) entry which is preliminary data.</text>
</comment>
<evidence type="ECO:0000313" key="1">
    <source>
        <dbReference type="EMBL" id="KAK3944230.1"/>
    </source>
</evidence>
<evidence type="ECO:0000313" key="2">
    <source>
        <dbReference type="Proteomes" id="UP001303473"/>
    </source>
</evidence>
<reference evidence="2" key="1">
    <citation type="journal article" date="2023" name="Mol. Phylogenet. Evol.">
        <title>Genome-scale phylogeny and comparative genomics of the fungal order Sordariales.</title>
        <authorList>
            <person name="Hensen N."/>
            <person name="Bonometti L."/>
            <person name="Westerberg I."/>
            <person name="Brannstrom I.O."/>
            <person name="Guillou S."/>
            <person name="Cros-Aarteil S."/>
            <person name="Calhoun S."/>
            <person name="Haridas S."/>
            <person name="Kuo A."/>
            <person name="Mondo S."/>
            <person name="Pangilinan J."/>
            <person name="Riley R."/>
            <person name="LaButti K."/>
            <person name="Andreopoulos B."/>
            <person name="Lipzen A."/>
            <person name="Chen C."/>
            <person name="Yan M."/>
            <person name="Daum C."/>
            <person name="Ng V."/>
            <person name="Clum A."/>
            <person name="Steindorff A."/>
            <person name="Ohm R.A."/>
            <person name="Martin F."/>
            <person name="Silar P."/>
            <person name="Natvig D.O."/>
            <person name="Lalanne C."/>
            <person name="Gautier V."/>
            <person name="Ament-Velasquez S.L."/>
            <person name="Kruys A."/>
            <person name="Hutchinson M.I."/>
            <person name="Powell A.J."/>
            <person name="Barry K."/>
            <person name="Miller A.N."/>
            <person name="Grigoriev I.V."/>
            <person name="Debuchy R."/>
            <person name="Gladieux P."/>
            <person name="Hiltunen Thoren M."/>
            <person name="Johannesson H."/>
        </authorList>
    </citation>
    <scope>NUCLEOTIDE SEQUENCE [LARGE SCALE GENOMIC DNA]</scope>
    <source>
        <strain evidence="2">CBS 340.73</strain>
    </source>
</reference>
<sequence>MPGLVQTSVLPAAEIRNNIAAKQGELVIAILSHSLMRNGANMNPTLHHLWDFVMRTSYILSELENIEAGRPVQYPNQIPGYAPSIGPSPDKAKESMIDVITRSHTVEMMLTGPPGMIMMMGLQPVEFGEEIKAKSAAVMEACSRVDISAL</sequence>
<gene>
    <name evidence="1" type="ORF">QBC46DRAFT_252280</name>
</gene>
<keyword evidence="2" id="KW-1185">Reference proteome</keyword>